<dbReference type="Pfam" id="PF13185">
    <property type="entry name" value="GAF_2"/>
    <property type="match status" value="1"/>
</dbReference>
<dbReference type="Gene3D" id="3.30.450.40">
    <property type="match status" value="1"/>
</dbReference>
<evidence type="ECO:0000259" key="1">
    <source>
        <dbReference type="SMART" id="SM00065"/>
    </source>
</evidence>
<organism evidence="2 3">
    <name type="scientific">Variovorax defluvii</name>
    <dbReference type="NCBI Taxonomy" id="913761"/>
    <lineage>
        <taxon>Bacteria</taxon>
        <taxon>Pseudomonadati</taxon>
        <taxon>Pseudomonadota</taxon>
        <taxon>Betaproteobacteria</taxon>
        <taxon>Burkholderiales</taxon>
        <taxon>Comamonadaceae</taxon>
        <taxon>Variovorax</taxon>
    </lineage>
</organism>
<evidence type="ECO:0000313" key="2">
    <source>
        <dbReference type="EMBL" id="GAA4335082.1"/>
    </source>
</evidence>
<sequence>MDSHPPPETSPGPSPDDDAWMERLDVITSGARHGVGEVSVRRSIGELLRVVRDLLKLEVVFVSELLDGQRVFRHVESGGLPTRVHPGLSAPLEQTICQRILDGRLPNLVPDVEAVRRAQGLPDSFEGMGTHIGVPVRHGNGRLYGMLCGFNRTGVTELDEKHLRRLEVAARLAAQLLAQAEGGEGGVWDPALL</sequence>
<dbReference type="InterPro" id="IPR003018">
    <property type="entry name" value="GAF"/>
</dbReference>
<gene>
    <name evidence="2" type="ORF">GCM10023165_11360</name>
</gene>
<proteinExistence type="predicted"/>
<dbReference type="SMART" id="SM00065">
    <property type="entry name" value="GAF"/>
    <property type="match status" value="1"/>
</dbReference>
<keyword evidence="3" id="KW-1185">Reference proteome</keyword>
<reference evidence="3" key="1">
    <citation type="journal article" date="2019" name="Int. J. Syst. Evol. Microbiol.">
        <title>The Global Catalogue of Microorganisms (GCM) 10K type strain sequencing project: providing services to taxonomists for standard genome sequencing and annotation.</title>
        <authorList>
            <consortium name="The Broad Institute Genomics Platform"/>
            <consortium name="The Broad Institute Genome Sequencing Center for Infectious Disease"/>
            <person name="Wu L."/>
            <person name="Ma J."/>
        </authorList>
    </citation>
    <scope>NUCLEOTIDE SEQUENCE [LARGE SCALE GENOMIC DNA]</scope>
    <source>
        <strain evidence="3">JCM 17804</strain>
    </source>
</reference>
<dbReference type="EMBL" id="BAABGJ010000009">
    <property type="protein sequence ID" value="GAA4335082.1"/>
    <property type="molecule type" value="Genomic_DNA"/>
</dbReference>
<accession>A0ABP8H6K7</accession>
<protein>
    <recommendedName>
        <fullName evidence="1">GAF domain-containing protein</fullName>
    </recommendedName>
</protein>
<feature type="domain" description="GAF" evidence="1">
    <location>
        <begin position="39"/>
        <end position="187"/>
    </location>
</feature>
<name>A0ABP8H6K7_9BURK</name>
<dbReference type="InterPro" id="IPR029016">
    <property type="entry name" value="GAF-like_dom_sf"/>
</dbReference>
<comment type="caution">
    <text evidence="2">The sequence shown here is derived from an EMBL/GenBank/DDBJ whole genome shotgun (WGS) entry which is preliminary data.</text>
</comment>
<dbReference type="SUPFAM" id="SSF55781">
    <property type="entry name" value="GAF domain-like"/>
    <property type="match status" value="1"/>
</dbReference>
<dbReference type="Proteomes" id="UP001500975">
    <property type="component" value="Unassembled WGS sequence"/>
</dbReference>
<evidence type="ECO:0000313" key="3">
    <source>
        <dbReference type="Proteomes" id="UP001500975"/>
    </source>
</evidence>